<dbReference type="RefSeq" id="WP_252738609.1">
    <property type="nucleotide sequence ID" value="NZ_JAHKPP010000039.1"/>
</dbReference>
<dbReference type="PROSITE" id="PS51724">
    <property type="entry name" value="SPOR"/>
    <property type="match status" value="1"/>
</dbReference>
<dbReference type="InterPro" id="IPR036908">
    <property type="entry name" value="RlpA-like_sf"/>
</dbReference>
<dbReference type="InterPro" id="IPR036680">
    <property type="entry name" value="SPOR-like_sf"/>
</dbReference>
<dbReference type="GO" id="GO:0008932">
    <property type="term" value="F:lytic endotransglycosylase activity"/>
    <property type="evidence" value="ECO:0007669"/>
    <property type="project" value="UniProtKB-UniRule"/>
</dbReference>
<evidence type="ECO:0000256" key="1">
    <source>
        <dbReference type="ARBA" id="ARBA00022729"/>
    </source>
</evidence>
<dbReference type="GO" id="GO:0042834">
    <property type="term" value="F:peptidoglycan binding"/>
    <property type="evidence" value="ECO:0007669"/>
    <property type="project" value="InterPro"/>
</dbReference>
<keyword evidence="4" id="KW-0449">Lipoprotein</keyword>
<dbReference type="CDD" id="cd22268">
    <property type="entry name" value="DPBB_RlpA-like"/>
    <property type="match status" value="1"/>
</dbReference>
<comment type="similarity">
    <text evidence="4 5">Belongs to the RlpA family.</text>
</comment>
<keyword evidence="4" id="KW-1003">Cell membrane</keyword>
<keyword evidence="3 4" id="KW-0961">Cell wall biogenesis/degradation</keyword>
<evidence type="ECO:0000256" key="4">
    <source>
        <dbReference type="HAMAP-Rule" id="MF_02071"/>
    </source>
</evidence>
<dbReference type="EMBL" id="JAUOPB010000014">
    <property type="protein sequence ID" value="MDO6424412.1"/>
    <property type="molecule type" value="Genomic_DNA"/>
</dbReference>
<dbReference type="InterPro" id="IPR007730">
    <property type="entry name" value="SPOR-like_dom"/>
</dbReference>
<evidence type="ECO:0000259" key="8">
    <source>
        <dbReference type="PROSITE" id="PS51724"/>
    </source>
</evidence>
<dbReference type="PROSITE" id="PS51257">
    <property type="entry name" value="PROKAR_LIPOPROTEIN"/>
    <property type="match status" value="1"/>
</dbReference>
<organism evidence="9 10">
    <name type="scientific">Saccharophagus degradans</name>
    <dbReference type="NCBI Taxonomy" id="86304"/>
    <lineage>
        <taxon>Bacteria</taxon>
        <taxon>Pseudomonadati</taxon>
        <taxon>Pseudomonadota</taxon>
        <taxon>Gammaproteobacteria</taxon>
        <taxon>Cellvibrionales</taxon>
        <taxon>Cellvibrionaceae</taxon>
        <taxon>Saccharophagus</taxon>
    </lineage>
</organism>
<feature type="signal peptide" evidence="7">
    <location>
        <begin position="1"/>
        <end position="27"/>
    </location>
</feature>
<keyword evidence="4" id="KW-0564">Palmitate</keyword>
<dbReference type="InterPro" id="IPR009009">
    <property type="entry name" value="RlpA-like_DPBB"/>
</dbReference>
<dbReference type="Gene3D" id="2.40.40.10">
    <property type="entry name" value="RlpA-like domain"/>
    <property type="match status" value="1"/>
</dbReference>
<dbReference type="PANTHER" id="PTHR34183:SF1">
    <property type="entry name" value="ENDOLYTIC PEPTIDOGLYCAN TRANSGLYCOSYLASE RLPA"/>
    <property type="match status" value="1"/>
</dbReference>
<dbReference type="FunFam" id="2.40.40.10:FF:000003">
    <property type="entry name" value="Endolytic peptidoglycan transglycosylase RlpA"/>
    <property type="match status" value="1"/>
</dbReference>
<comment type="function">
    <text evidence="4">Lytic transglycosylase with a strong preference for naked glycan strands that lack stem peptides.</text>
</comment>
<feature type="domain" description="SPOR" evidence="8">
    <location>
        <begin position="217"/>
        <end position="300"/>
    </location>
</feature>
<evidence type="ECO:0000256" key="7">
    <source>
        <dbReference type="SAM" id="SignalP"/>
    </source>
</evidence>
<comment type="subcellular location">
    <subcellularLocation>
        <location evidence="4">Cell membrane</location>
        <topology evidence="4">Lipid-anchor</topology>
    </subcellularLocation>
</comment>
<dbReference type="Proteomes" id="UP001169760">
    <property type="component" value="Unassembled WGS sequence"/>
</dbReference>
<proteinExistence type="inferred from homology"/>
<evidence type="ECO:0000256" key="3">
    <source>
        <dbReference type="ARBA" id="ARBA00023316"/>
    </source>
</evidence>
<evidence type="ECO:0000313" key="9">
    <source>
        <dbReference type="EMBL" id="MDO6424412.1"/>
    </source>
</evidence>
<reference evidence="9" key="1">
    <citation type="submission" date="2023-07" db="EMBL/GenBank/DDBJ databases">
        <title>Genome content predicts the carbon catabolic preferences of heterotrophic bacteria.</title>
        <authorList>
            <person name="Gralka M."/>
        </authorList>
    </citation>
    <scope>NUCLEOTIDE SEQUENCE</scope>
    <source>
        <strain evidence="9">I3M17_2</strain>
    </source>
</reference>
<dbReference type="GO" id="GO:0009279">
    <property type="term" value="C:cell outer membrane"/>
    <property type="evidence" value="ECO:0007669"/>
    <property type="project" value="TreeGrafter"/>
</dbReference>
<dbReference type="Pfam" id="PF03330">
    <property type="entry name" value="DPBB_1"/>
    <property type="match status" value="1"/>
</dbReference>
<dbReference type="GO" id="GO:0071555">
    <property type="term" value="P:cell wall organization"/>
    <property type="evidence" value="ECO:0007669"/>
    <property type="project" value="UniProtKB-KW"/>
</dbReference>
<dbReference type="SUPFAM" id="SSF110997">
    <property type="entry name" value="Sporulation related repeat"/>
    <property type="match status" value="1"/>
</dbReference>
<dbReference type="GO" id="GO:0005886">
    <property type="term" value="C:plasma membrane"/>
    <property type="evidence" value="ECO:0007669"/>
    <property type="project" value="UniProtKB-SubCell"/>
</dbReference>
<protein>
    <recommendedName>
        <fullName evidence="4">Endolytic peptidoglycan transglycosylase RlpA</fullName>
        <ecNumber evidence="4">4.2.2.-</ecNumber>
    </recommendedName>
</protein>
<dbReference type="PANTHER" id="PTHR34183">
    <property type="entry name" value="ENDOLYTIC PEPTIDOGLYCAN TRANSGLYCOSYLASE RLPA"/>
    <property type="match status" value="1"/>
</dbReference>
<sequence>MKYPYMQFHLVHRLVLVALSGSLLAFAGCSTLPLVVEERDSGPSKPLSVDHIPEPVPRYEPRTRAGNYSPYTVLGKTYHVMDNPDGYRERGVASWYGNKFHGRRTSNGEIYDMYAVTAAHKTLPIPSYVRVTNLANNRSIIVRVNDRGPFHGDRIIDLSYTAARKLGYANAGTAHVTVEYIDPKKYAITQPGYTVPVNDTVIDGVAPAPTPVDAGGYQLPEGTFLQVGAFGSLQSAQAMQQKINALTYYPVIILRPGEVKAYKDKFYRVQIGPIDNNLALITIQDKVIKANLPEPHVVNRTQ</sequence>
<keyword evidence="2 4" id="KW-0456">Lyase</keyword>
<keyword evidence="1 7" id="KW-0732">Signal</keyword>
<dbReference type="SUPFAM" id="SSF50685">
    <property type="entry name" value="Barwin-like endoglucanases"/>
    <property type="match status" value="1"/>
</dbReference>
<dbReference type="Gene3D" id="3.30.70.1070">
    <property type="entry name" value="Sporulation related repeat"/>
    <property type="match status" value="1"/>
</dbReference>
<comment type="caution">
    <text evidence="9">The sequence shown here is derived from an EMBL/GenBank/DDBJ whole genome shotgun (WGS) entry which is preliminary data.</text>
</comment>
<dbReference type="InterPro" id="IPR034718">
    <property type="entry name" value="RlpA"/>
</dbReference>
<name>A0AAW7X9V1_9GAMM</name>
<dbReference type="GO" id="GO:0000270">
    <property type="term" value="P:peptidoglycan metabolic process"/>
    <property type="evidence" value="ECO:0007669"/>
    <property type="project" value="UniProtKB-UniRule"/>
</dbReference>
<feature type="chain" id="PRO_5043947710" description="Endolytic peptidoglycan transglycosylase RlpA" evidence="7">
    <location>
        <begin position="28"/>
        <end position="302"/>
    </location>
</feature>
<gene>
    <name evidence="4" type="primary">rlpA</name>
    <name evidence="9" type="ORF">Q4521_18140</name>
</gene>
<accession>A0AAW7X9V1</accession>
<evidence type="ECO:0000313" key="10">
    <source>
        <dbReference type="Proteomes" id="UP001169760"/>
    </source>
</evidence>
<evidence type="ECO:0000256" key="2">
    <source>
        <dbReference type="ARBA" id="ARBA00023239"/>
    </source>
</evidence>
<dbReference type="HAMAP" id="MF_02071">
    <property type="entry name" value="RlpA"/>
    <property type="match status" value="1"/>
</dbReference>
<evidence type="ECO:0000256" key="5">
    <source>
        <dbReference type="RuleBase" id="RU003495"/>
    </source>
</evidence>
<dbReference type="InterPro" id="IPR012997">
    <property type="entry name" value="RplA"/>
</dbReference>
<evidence type="ECO:0000256" key="6">
    <source>
        <dbReference type="SAM" id="MobiDB-lite"/>
    </source>
</evidence>
<dbReference type="AlphaFoldDB" id="A0AAW7X9V1"/>
<keyword evidence="4" id="KW-0472">Membrane</keyword>
<dbReference type="EC" id="4.2.2.-" evidence="4"/>
<dbReference type="Pfam" id="PF05036">
    <property type="entry name" value="SPOR"/>
    <property type="match status" value="1"/>
</dbReference>
<feature type="region of interest" description="Disordered" evidence="6">
    <location>
        <begin position="40"/>
        <end position="61"/>
    </location>
</feature>
<feature type="compositionally biased region" description="Basic and acidic residues" evidence="6">
    <location>
        <begin position="51"/>
        <end position="61"/>
    </location>
</feature>
<dbReference type="NCBIfam" id="TIGR00413">
    <property type="entry name" value="rlpA"/>
    <property type="match status" value="1"/>
</dbReference>